<keyword evidence="1" id="KW-0472">Membrane</keyword>
<organism evidence="2">
    <name type="scientific">Colletotrichum lindemuthianum</name>
    <name type="common">Bean anthracnose fungus</name>
    <name type="synonym">Glomerella lindemuthiana</name>
    <dbReference type="NCBI Taxonomy" id="290576"/>
    <lineage>
        <taxon>Eukaryota</taxon>
        <taxon>Fungi</taxon>
        <taxon>Dikarya</taxon>
        <taxon>Ascomycota</taxon>
        <taxon>Pezizomycotina</taxon>
        <taxon>Sordariomycetes</taxon>
        <taxon>Hypocreomycetidae</taxon>
        <taxon>Glomerellales</taxon>
        <taxon>Glomerellaceae</taxon>
        <taxon>Colletotrichum</taxon>
        <taxon>Colletotrichum orbiculare species complex</taxon>
    </lineage>
</organism>
<dbReference type="EMBL" id="MF595869">
    <property type="protein sequence ID" value="ATQ37181.1"/>
    <property type="molecule type" value="Genomic_DNA"/>
</dbReference>
<reference evidence="2" key="1">
    <citation type="submission" date="2017-08" db="EMBL/GenBank/DDBJ databases">
        <title>Comparative analysis of the mitochondrial genome of the fungus Colletotrichum lindemuthianum, the causal agent of anthracnose in common beans.</title>
        <authorList>
            <person name="Queiroz C.B."/>
            <person name="Santana M.F."/>
            <person name="Vidigal P.M.P."/>
            <person name="Queiroz M.V."/>
        </authorList>
    </citation>
    <scope>NUCLEOTIDE SEQUENCE</scope>
    <source>
        <strain evidence="2">83.501</strain>
        <strain evidence="3">89 A2 2-3</strain>
    </source>
</reference>
<feature type="transmembrane region" description="Helical" evidence="1">
    <location>
        <begin position="65"/>
        <end position="86"/>
    </location>
</feature>
<name>A0A2D2AJ43_COLLN</name>
<keyword evidence="2" id="KW-0496">Mitochondrion</keyword>
<dbReference type="AlphaFoldDB" id="A0A2D2AJ43"/>
<evidence type="ECO:0000313" key="3">
    <source>
        <dbReference type="EMBL" id="ATQ37181.1"/>
    </source>
</evidence>
<sequence length="241" mass="28590">MCLYIINQFIIYFVMCSITSLINSFYLSWCVQLHHYSIHFIFRDVFIYIINQFIIYFVMCSNTSLINSFYWMTCSNTSLINSFYFWKWKIQIFYIHPSIHPSIKLNSLPPLHYSKKVHRAIYYTSNNYIVMFSTNISNAYKVQGNNIIKANNNGNKTVQQKDINWSKRILGNEALTQIKINTKSELFTPKIRLYHRPLSAKVLTKFFIILYSGDSTQSISNTYAHILFIKLNQYNRLNPNK</sequence>
<feature type="transmembrane region" description="Helical" evidence="1">
    <location>
        <begin position="6"/>
        <end position="28"/>
    </location>
</feature>
<accession>A0A2D2AJ43</accession>
<gene>
    <name evidence="2" type="primary">orf241</name>
</gene>
<dbReference type="EMBL" id="MF595868">
    <property type="protein sequence ID" value="ATQ37159.1"/>
    <property type="molecule type" value="Genomic_DNA"/>
</dbReference>
<keyword evidence="1" id="KW-1133">Transmembrane helix</keyword>
<evidence type="ECO:0000256" key="1">
    <source>
        <dbReference type="SAM" id="Phobius"/>
    </source>
</evidence>
<geneLocation type="mitochondrion" evidence="2"/>
<feature type="transmembrane region" description="Helical" evidence="1">
    <location>
        <begin position="40"/>
        <end position="59"/>
    </location>
</feature>
<protein>
    <submittedName>
        <fullName evidence="2">Uncharacterized protein</fullName>
    </submittedName>
</protein>
<keyword evidence="1" id="KW-0812">Transmembrane</keyword>
<proteinExistence type="predicted"/>
<evidence type="ECO:0000313" key="2">
    <source>
        <dbReference type="EMBL" id="ATQ37159.1"/>
    </source>
</evidence>